<dbReference type="Proteomes" id="UP000237798">
    <property type="component" value="Unassembled WGS sequence"/>
</dbReference>
<protein>
    <recommendedName>
        <fullName evidence="3">Pyridoxamine 5'-phosphate oxidase putative domain-containing protein</fullName>
    </recommendedName>
</protein>
<dbReference type="AlphaFoldDB" id="A0A2T0BKN3"/>
<sequence>MINIDDIKDIINNPDTIKVVETVNVHGIPHAAIKQSLHVDDEGNVEYVELFESSKSYKNITRSLWYNKKVSILIYDGADKSYEIIGKPVKILVSGKKYEKIYTEILKKKGFDIAAVITVVPEDIENQGSQGKFSEQEKSKIFFKHLDRLKK</sequence>
<keyword evidence="2" id="KW-1185">Reference proteome</keyword>
<dbReference type="OrthoDB" id="1846526at2"/>
<dbReference type="Gene3D" id="2.30.110.10">
    <property type="entry name" value="Electron Transport, Fmn-binding Protein, Chain A"/>
    <property type="match status" value="1"/>
</dbReference>
<comment type="caution">
    <text evidence="1">The sequence shown here is derived from an EMBL/GenBank/DDBJ whole genome shotgun (WGS) entry which is preliminary data.</text>
</comment>
<dbReference type="EMBL" id="PVXP01000038">
    <property type="protein sequence ID" value="PRR84435.1"/>
    <property type="molecule type" value="Genomic_DNA"/>
</dbReference>
<evidence type="ECO:0000313" key="1">
    <source>
        <dbReference type="EMBL" id="PRR84435.1"/>
    </source>
</evidence>
<dbReference type="RefSeq" id="WP_106010042.1">
    <property type="nucleotide sequence ID" value="NZ_PVXP01000038.1"/>
</dbReference>
<organism evidence="1 2">
    <name type="scientific">Clostridium luticellarii</name>
    <dbReference type="NCBI Taxonomy" id="1691940"/>
    <lineage>
        <taxon>Bacteria</taxon>
        <taxon>Bacillati</taxon>
        <taxon>Bacillota</taxon>
        <taxon>Clostridia</taxon>
        <taxon>Eubacteriales</taxon>
        <taxon>Clostridiaceae</taxon>
        <taxon>Clostridium</taxon>
    </lineage>
</organism>
<dbReference type="InterPro" id="IPR012349">
    <property type="entry name" value="Split_barrel_FMN-bd"/>
</dbReference>
<dbReference type="SUPFAM" id="SSF50475">
    <property type="entry name" value="FMN-binding split barrel"/>
    <property type="match status" value="1"/>
</dbReference>
<reference evidence="1 2" key="1">
    <citation type="submission" date="2018-03" db="EMBL/GenBank/DDBJ databases">
        <title>Genome sequence of Clostridium luticellarii DSM 29923.</title>
        <authorList>
            <person name="Poehlein A."/>
            <person name="Daniel R."/>
        </authorList>
    </citation>
    <scope>NUCLEOTIDE SEQUENCE [LARGE SCALE GENOMIC DNA]</scope>
    <source>
        <strain evidence="1 2">DSM 29923</strain>
    </source>
</reference>
<evidence type="ECO:0000313" key="2">
    <source>
        <dbReference type="Proteomes" id="UP000237798"/>
    </source>
</evidence>
<evidence type="ECO:0008006" key="3">
    <source>
        <dbReference type="Google" id="ProtNLM"/>
    </source>
</evidence>
<proteinExistence type="predicted"/>
<accession>A0A2T0BKN3</accession>
<name>A0A2T0BKN3_9CLOT</name>
<gene>
    <name evidence="1" type="ORF">CLLU_24260</name>
</gene>